<dbReference type="PROSITE" id="PS51007">
    <property type="entry name" value="CYTC"/>
    <property type="match status" value="1"/>
</dbReference>
<dbReference type="PROSITE" id="PS51257">
    <property type="entry name" value="PROKAR_LIPOPROTEIN"/>
    <property type="match status" value="1"/>
</dbReference>
<dbReference type="AlphaFoldDB" id="A0A344TSV9"/>
<keyword evidence="7" id="KW-1185">Reference proteome</keyword>
<keyword evidence="3 4" id="KW-0408">Iron</keyword>
<dbReference type="OrthoDB" id="2827525at2"/>
<keyword evidence="1 4" id="KW-0349">Heme</keyword>
<proteinExistence type="predicted"/>
<reference evidence="6 7" key="1">
    <citation type="submission" date="2018-07" db="EMBL/GenBank/DDBJ databases">
        <title>Genome sequencing of Runella.</title>
        <authorList>
            <person name="Baek M.-G."/>
            <person name="Yi H."/>
        </authorList>
    </citation>
    <scope>NUCLEOTIDE SEQUENCE [LARGE SCALE GENOMIC DNA]</scope>
    <source>
        <strain evidence="6 7">HYN0085</strain>
    </source>
</reference>
<dbReference type="RefSeq" id="WP_114070471.1">
    <property type="nucleotide sequence ID" value="NZ_CP030850.1"/>
</dbReference>
<sequence>MKRTTIQFLLLLTALIWYGCSGKGAEQRAEAPEVDSTAILDQPETHGTEVKAVTLTNPLDQKMVKTGSDIYDLKCSSCHKLTEDRIVGPGWAGVTKRRKPEWIINMITNVDMMLAEDAEAQKLLEQCLVRMPNQNITSEEARSIIEFMRKNDGEK</sequence>
<dbReference type="Proteomes" id="UP000251993">
    <property type="component" value="Chromosome"/>
</dbReference>
<evidence type="ECO:0000256" key="1">
    <source>
        <dbReference type="ARBA" id="ARBA00022617"/>
    </source>
</evidence>
<dbReference type="KEGG" id="run:DR864_24955"/>
<dbReference type="Gene3D" id="1.10.760.10">
    <property type="entry name" value="Cytochrome c-like domain"/>
    <property type="match status" value="1"/>
</dbReference>
<protein>
    <submittedName>
        <fullName evidence="6">Cytochrome c</fullName>
    </submittedName>
</protein>
<dbReference type="EMBL" id="CP030850">
    <property type="protein sequence ID" value="AXE21730.1"/>
    <property type="molecule type" value="Genomic_DNA"/>
</dbReference>
<name>A0A344TSV9_9BACT</name>
<evidence type="ECO:0000256" key="2">
    <source>
        <dbReference type="ARBA" id="ARBA00022723"/>
    </source>
</evidence>
<feature type="domain" description="Cytochrome c" evidence="5">
    <location>
        <begin position="62"/>
        <end position="152"/>
    </location>
</feature>
<dbReference type="Pfam" id="PF00034">
    <property type="entry name" value="Cytochrom_C"/>
    <property type="match status" value="1"/>
</dbReference>
<accession>A0A344TSV9</accession>
<gene>
    <name evidence="6" type="ORF">DR864_24955</name>
</gene>
<evidence type="ECO:0000313" key="7">
    <source>
        <dbReference type="Proteomes" id="UP000251993"/>
    </source>
</evidence>
<dbReference type="GO" id="GO:0046872">
    <property type="term" value="F:metal ion binding"/>
    <property type="evidence" value="ECO:0007669"/>
    <property type="project" value="UniProtKB-KW"/>
</dbReference>
<organism evidence="6 7">
    <name type="scientific">Runella rosea</name>
    <dbReference type="NCBI Taxonomy" id="2259595"/>
    <lineage>
        <taxon>Bacteria</taxon>
        <taxon>Pseudomonadati</taxon>
        <taxon>Bacteroidota</taxon>
        <taxon>Cytophagia</taxon>
        <taxon>Cytophagales</taxon>
        <taxon>Spirosomataceae</taxon>
        <taxon>Runella</taxon>
    </lineage>
</organism>
<dbReference type="GO" id="GO:0020037">
    <property type="term" value="F:heme binding"/>
    <property type="evidence" value="ECO:0007669"/>
    <property type="project" value="InterPro"/>
</dbReference>
<dbReference type="GO" id="GO:0009055">
    <property type="term" value="F:electron transfer activity"/>
    <property type="evidence" value="ECO:0007669"/>
    <property type="project" value="InterPro"/>
</dbReference>
<evidence type="ECO:0000256" key="3">
    <source>
        <dbReference type="ARBA" id="ARBA00023004"/>
    </source>
</evidence>
<dbReference type="InterPro" id="IPR009056">
    <property type="entry name" value="Cyt_c-like_dom"/>
</dbReference>
<evidence type="ECO:0000259" key="5">
    <source>
        <dbReference type="PROSITE" id="PS51007"/>
    </source>
</evidence>
<evidence type="ECO:0000313" key="6">
    <source>
        <dbReference type="EMBL" id="AXE21730.1"/>
    </source>
</evidence>
<keyword evidence="2 4" id="KW-0479">Metal-binding</keyword>
<dbReference type="SUPFAM" id="SSF46626">
    <property type="entry name" value="Cytochrome c"/>
    <property type="match status" value="1"/>
</dbReference>
<evidence type="ECO:0000256" key="4">
    <source>
        <dbReference type="PROSITE-ProRule" id="PRU00433"/>
    </source>
</evidence>
<dbReference type="InterPro" id="IPR036909">
    <property type="entry name" value="Cyt_c-like_dom_sf"/>
</dbReference>